<evidence type="ECO:0000313" key="2">
    <source>
        <dbReference type="EMBL" id="VYT83585.1"/>
    </source>
</evidence>
<reference evidence="2" key="1">
    <citation type="submission" date="2019-11" db="EMBL/GenBank/DDBJ databases">
        <authorList>
            <person name="Feng L."/>
        </authorList>
    </citation>
    <scope>NUCLEOTIDE SEQUENCE</scope>
    <source>
        <strain evidence="2">PclaraLFYP37</strain>
    </source>
</reference>
<dbReference type="InterPro" id="IPR018594">
    <property type="entry name" value="DUF2023"/>
</dbReference>
<dbReference type="Pfam" id="PF09633">
    <property type="entry name" value="DUF2023"/>
    <property type="match status" value="1"/>
</dbReference>
<gene>
    <name evidence="2" type="ORF">PCLFYP37_01253</name>
</gene>
<dbReference type="EMBL" id="CACRUT010000008">
    <property type="protein sequence ID" value="VYT83585.1"/>
    <property type="molecule type" value="Genomic_DNA"/>
</dbReference>
<feature type="domain" description="DUF2023" evidence="1">
    <location>
        <begin position="17"/>
        <end position="117"/>
    </location>
</feature>
<sequence length="125" mass="14544">MDALSERNRYTGTSAMRVFANHIYEYKKGVRRMILFTVNDRYVGEAVKRLKAEDIDFELQEVGNGRTNVFFGRSECIEVVRRMITRPLQQLSPEEDFILGALLGYDICMQCERFCKRTACTQKVS</sequence>
<dbReference type="Gene3D" id="3.30.2190.10">
    <property type="entry name" value="PG1857-like"/>
    <property type="match status" value="1"/>
</dbReference>
<protein>
    <recommendedName>
        <fullName evidence="1">DUF2023 domain-containing protein</fullName>
    </recommendedName>
</protein>
<name>A0A6N2ZVI0_9BACT</name>
<dbReference type="SUPFAM" id="SSF160448">
    <property type="entry name" value="PG1857-like"/>
    <property type="match status" value="1"/>
</dbReference>
<proteinExistence type="predicted"/>
<organism evidence="2">
    <name type="scientific">Paraprevotella clara</name>
    <dbReference type="NCBI Taxonomy" id="454154"/>
    <lineage>
        <taxon>Bacteria</taxon>
        <taxon>Pseudomonadati</taxon>
        <taxon>Bacteroidota</taxon>
        <taxon>Bacteroidia</taxon>
        <taxon>Bacteroidales</taxon>
        <taxon>Prevotellaceae</taxon>
        <taxon>Paraprevotella</taxon>
    </lineage>
</organism>
<dbReference type="InterPro" id="IPR036780">
    <property type="entry name" value="PG1857-like_sf"/>
</dbReference>
<evidence type="ECO:0000259" key="1">
    <source>
        <dbReference type="Pfam" id="PF09633"/>
    </source>
</evidence>
<accession>A0A6N2ZVI0</accession>
<dbReference type="AlphaFoldDB" id="A0A6N2ZVI0"/>
<dbReference type="RefSeq" id="WP_412442340.1">
    <property type="nucleotide sequence ID" value="NZ_CACRUT010000008.1"/>
</dbReference>